<organism evidence="1 2">
    <name type="scientific">Panaeolus cyanescens</name>
    <dbReference type="NCBI Taxonomy" id="181874"/>
    <lineage>
        <taxon>Eukaryota</taxon>
        <taxon>Fungi</taxon>
        <taxon>Dikarya</taxon>
        <taxon>Basidiomycota</taxon>
        <taxon>Agaricomycotina</taxon>
        <taxon>Agaricomycetes</taxon>
        <taxon>Agaricomycetidae</taxon>
        <taxon>Agaricales</taxon>
        <taxon>Agaricineae</taxon>
        <taxon>Galeropsidaceae</taxon>
        <taxon>Panaeolus</taxon>
    </lineage>
</organism>
<dbReference type="Proteomes" id="UP000284842">
    <property type="component" value="Unassembled WGS sequence"/>
</dbReference>
<name>A0A409YW61_9AGAR</name>
<accession>A0A409YW61</accession>
<dbReference type="InParanoid" id="A0A409YW61"/>
<dbReference type="EMBL" id="NHTK01000493">
    <property type="protein sequence ID" value="PPR07222.1"/>
    <property type="molecule type" value="Genomic_DNA"/>
</dbReference>
<evidence type="ECO:0000313" key="1">
    <source>
        <dbReference type="EMBL" id="PPR07222.1"/>
    </source>
</evidence>
<protein>
    <submittedName>
        <fullName evidence="1">Uncharacterized protein</fullName>
    </submittedName>
</protein>
<dbReference type="AlphaFoldDB" id="A0A409YW61"/>
<comment type="caution">
    <text evidence="1">The sequence shown here is derived from an EMBL/GenBank/DDBJ whole genome shotgun (WGS) entry which is preliminary data.</text>
</comment>
<dbReference type="OrthoDB" id="3678961at2759"/>
<sequence length="278" mass="30469">MTSSLVGTVGNTLDGVTGIVGNVGGDLISDAGQAVTTISDKMDDFPPTVIDIVDPKPKTIYDYQVYKPTTNARVYAGKRAIYVSPGDEAMYGVVNRYLEAINWVQLVTWTNDTNATQQYQYSYTTSLKVTTGSEVTIGMNLGLSYEGMSIGINGSQKSFQSFESTTTKTTTITVNVAPRATVGFYQKRYDFRDEITFINDAWGQEWNAGPWGGYTPLTKKICQVQVMADEYFTADKVLAPGPGACEVDSVIVAKIAGWTRKRENLTARCKDRLRSMGL</sequence>
<gene>
    <name evidence="1" type="ORF">CVT24_010165</name>
</gene>
<dbReference type="SUPFAM" id="SSF56973">
    <property type="entry name" value="Aerolisin/ETX pore-forming domain"/>
    <property type="match status" value="1"/>
</dbReference>
<evidence type="ECO:0000313" key="2">
    <source>
        <dbReference type="Proteomes" id="UP000284842"/>
    </source>
</evidence>
<reference evidence="1 2" key="1">
    <citation type="journal article" date="2018" name="Evol. Lett.">
        <title>Horizontal gene cluster transfer increased hallucinogenic mushroom diversity.</title>
        <authorList>
            <person name="Reynolds H.T."/>
            <person name="Vijayakumar V."/>
            <person name="Gluck-Thaler E."/>
            <person name="Korotkin H.B."/>
            <person name="Matheny P.B."/>
            <person name="Slot J.C."/>
        </authorList>
    </citation>
    <scope>NUCLEOTIDE SEQUENCE [LARGE SCALE GENOMIC DNA]</scope>
    <source>
        <strain evidence="1 2">2629</strain>
    </source>
</reference>
<proteinExistence type="predicted"/>
<keyword evidence="2" id="KW-1185">Reference proteome</keyword>